<proteinExistence type="predicted"/>
<keyword evidence="3" id="KW-0997">Cell inner membrane</keyword>
<evidence type="ECO:0000256" key="3">
    <source>
        <dbReference type="ARBA" id="ARBA00022519"/>
    </source>
</evidence>
<evidence type="ECO:0000256" key="2">
    <source>
        <dbReference type="ARBA" id="ARBA00022475"/>
    </source>
</evidence>
<keyword evidence="2" id="KW-1003">Cell membrane</keyword>
<keyword evidence="4 7" id="KW-0808">Transferase</keyword>
<keyword evidence="8" id="KW-1185">Reference proteome</keyword>
<dbReference type="GO" id="GO:0005886">
    <property type="term" value="C:plasma membrane"/>
    <property type="evidence" value="ECO:0007669"/>
    <property type="project" value="UniProtKB-SubCell"/>
</dbReference>
<dbReference type="InterPro" id="IPR004960">
    <property type="entry name" value="LipA_acyltrans"/>
</dbReference>
<dbReference type="Pfam" id="PF03279">
    <property type="entry name" value="Lip_A_acyltrans"/>
    <property type="match status" value="1"/>
</dbReference>
<comment type="subcellular location">
    <subcellularLocation>
        <location evidence="1">Cell inner membrane</location>
    </subcellularLocation>
</comment>
<gene>
    <name evidence="7" type="ordered locus">Caka_2538</name>
</gene>
<dbReference type="Proteomes" id="UP000000925">
    <property type="component" value="Chromosome"/>
</dbReference>
<accession>D5EP44</accession>
<dbReference type="AlphaFoldDB" id="D5EP44"/>
<organism evidence="7 8">
    <name type="scientific">Coraliomargarita akajimensis (strain DSM 45221 / IAM 15411 / JCM 23193 / KCTC 12865 / 04OKA010-24)</name>
    <dbReference type="NCBI Taxonomy" id="583355"/>
    <lineage>
        <taxon>Bacteria</taxon>
        <taxon>Pseudomonadati</taxon>
        <taxon>Verrucomicrobiota</taxon>
        <taxon>Opitutia</taxon>
        <taxon>Puniceicoccales</taxon>
        <taxon>Coraliomargaritaceae</taxon>
        <taxon>Coraliomargarita</taxon>
    </lineage>
</organism>
<dbReference type="GO" id="GO:0016746">
    <property type="term" value="F:acyltransferase activity"/>
    <property type="evidence" value="ECO:0007669"/>
    <property type="project" value="UniProtKB-KW"/>
</dbReference>
<dbReference type="HOGENOM" id="CLU_049421_0_0_0"/>
<dbReference type="OrthoDB" id="9797795at2"/>
<dbReference type="KEGG" id="caa:Caka_2538"/>
<dbReference type="GO" id="GO:0009247">
    <property type="term" value="P:glycolipid biosynthetic process"/>
    <property type="evidence" value="ECO:0007669"/>
    <property type="project" value="UniProtKB-ARBA"/>
</dbReference>
<dbReference type="PANTHER" id="PTHR30606">
    <property type="entry name" value="LIPID A BIOSYNTHESIS LAUROYL ACYLTRANSFERASE"/>
    <property type="match status" value="1"/>
</dbReference>
<sequence length="306" mass="34457">MAGRKHPFSNKIQYVLARVLFGAIRSLPVPVAYRLGQSLGWCCWRLLKKRRVTVRANLSVIYSWIAQRSGDAKPSNEFLEQRVRELFIRNGANLLAGFPFGDLTPDKMERHVEFIGRDELAAAAAEGNGVIMLLGHMGPWEVLTCMRDYLGKHGVDVVPGAMYRALNNQLVDDWYKGQRERMGAELFSRKDGFHKPVDFLRSGGMLGILADQKMRQGEEVSFFGQPAKTTPIPGLFQRRSGAPICVLSVETIAPARWRFVIRRVELPGAAETLDREAFAVLCNQALERSLSKSPTDGFWFSRRFAV</sequence>
<evidence type="ECO:0000256" key="6">
    <source>
        <dbReference type="ARBA" id="ARBA00023315"/>
    </source>
</evidence>
<keyword evidence="6 7" id="KW-0012">Acyltransferase</keyword>
<keyword evidence="5" id="KW-0472">Membrane</keyword>
<evidence type="ECO:0000256" key="1">
    <source>
        <dbReference type="ARBA" id="ARBA00004533"/>
    </source>
</evidence>
<dbReference type="PANTHER" id="PTHR30606:SF10">
    <property type="entry name" value="PHOSPHATIDYLINOSITOL MANNOSIDE ACYLTRANSFERASE"/>
    <property type="match status" value="1"/>
</dbReference>
<protein>
    <submittedName>
        <fullName evidence="7">Lipid A biosynthesis acyltransferase</fullName>
    </submittedName>
</protein>
<dbReference type="RefSeq" id="WP_013044276.1">
    <property type="nucleotide sequence ID" value="NC_014008.1"/>
</dbReference>
<dbReference type="EMBL" id="CP001998">
    <property type="protein sequence ID" value="ADE55554.1"/>
    <property type="molecule type" value="Genomic_DNA"/>
</dbReference>
<dbReference type="STRING" id="583355.Caka_2538"/>
<reference evidence="7 8" key="1">
    <citation type="journal article" date="2010" name="Stand. Genomic Sci.">
        <title>Complete genome sequence of Coraliomargarita akajimensis type strain (04OKA010-24).</title>
        <authorList>
            <person name="Mavromatis K."/>
            <person name="Abt B."/>
            <person name="Brambilla E."/>
            <person name="Lapidus A."/>
            <person name="Copeland A."/>
            <person name="Deshpande S."/>
            <person name="Nolan M."/>
            <person name="Lucas S."/>
            <person name="Tice H."/>
            <person name="Cheng J.F."/>
            <person name="Han C."/>
            <person name="Detter J.C."/>
            <person name="Woyke T."/>
            <person name="Goodwin L."/>
            <person name="Pitluck S."/>
            <person name="Held B."/>
            <person name="Brettin T."/>
            <person name="Tapia R."/>
            <person name="Ivanova N."/>
            <person name="Mikhailova N."/>
            <person name="Pati A."/>
            <person name="Liolios K."/>
            <person name="Chen A."/>
            <person name="Palaniappan K."/>
            <person name="Land M."/>
            <person name="Hauser L."/>
            <person name="Chang Y.J."/>
            <person name="Jeffries C.D."/>
            <person name="Rohde M."/>
            <person name="Goker M."/>
            <person name="Bristow J."/>
            <person name="Eisen J.A."/>
            <person name="Markowitz V."/>
            <person name="Hugenholtz P."/>
            <person name="Klenk H.P."/>
            <person name="Kyrpides N.C."/>
        </authorList>
    </citation>
    <scope>NUCLEOTIDE SEQUENCE [LARGE SCALE GENOMIC DNA]</scope>
    <source>
        <strain evidence="8">DSM 45221 / IAM 15411 / JCM 23193 / KCTC 12865</strain>
    </source>
</reference>
<evidence type="ECO:0000313" key="8">
    <source>
        <dbReference type="Proteomes" id="UP000000925"/>
    </source>
</evidence>
<evidence type="ECO:0000313" key="7">
    <source>
        <dbReference type="EMBL" id="ADE55554.1"/>
    </source>
</evidence>
<evidence type="ECO:0000256" key="5">
    <source>
        <dbReference type="ARBA" id="ARBA00023136"/>
    </source>
</evidence>
<dbReference type="CDD" id="cd07984">
    <property type="entry name" value="LPLAT_LABLAT-like"/>
    <property type="match status" value="1"/>
</dbReference>
<dbReference type="eggNOG" id="COG1560">
    <property type="taxonomic scope" value="Bacteria"/>
</dbReference>
<name>D5EP44_CORAD</name>
<evidence type="ECO:0000256" key="4">
    <source>
        <dbReference type="ARBA" id="ARBA00022679"/>
    </source>
</evidence>